<feature type="domain" description="Rieske" evidence="7">
    <location>
        <begin position="50"/>
        <end position="154"/>
    </location>
</feature>
<dbReference type="SUPFAM" id="SSF50022">
    <property type="entry name" value="ISP domain"/>
    <property type="match status" value="1"/>
</dbReference>
<dbReference type="Pfam" id="PF00355">
    <property type="entry name" value="Rieske"/>
    <property type="match status" value="1"/>
</dbReference>
<evidence type="ECO:0000259" key="7">
    <source>
        <dbReference type="PROSITE" id="PS51296"/>
    </source>
</evidence>
<dbReference type="EMBL" id="CP018191">
    <property type="protein sequence ID" value="APH53300.1"/>
    <property type="molecule type" value="Genomic_DNA"/>
</dbReference>
<accession>A0AAC9P7L3</accession>
<dbReference type="CDD" id="cd03469">
    <property type="entry name" value="Rieske_RO_Alpha_N"/>
    <property type="match status" value="1"/>
</dbReference>
<name>A0AAC9P7L3_9PROT</name>
<sequence length="425" mass="47999">MPDDLRFTLDSLPSLLARRKRGYTLEAPFYTSPDILQADIETIFGKHWIYVGVEPDIAEPGDVMALQIGRFSAIVVRSDDMEIRAFHNVCRHRGARIVPEGKRSVGNLVCPYHMWTYSTEGPLLYADHMGADFDPSCHGLKPVHVRNVAGLIFLCFADEPPADIEDMAREMTPYLAPHAIPDTKIAFEMDIIERGNWKLVMENNRECYHCAGSHPELTASIFEFGFGFAPESLDEDGQKAAEEYNCLVNNNTAEWEARGLPSREIDHLDDRVTGFRTQRLPISGAGESETSDTKVACTKLLGELTERRLGALSFWTQPNSWHHFMSDHIVTFAVFPIDAETALLRTKWLVHKDAREGIDYNLDHLKSVWEATNQQDSDLVGITQQGVRTPGYQPGPYSPYTEMLVEKFSNWYVSRMKAAQQDGAQ</sequence>
<dbReference type="Proteomes" id="UP000182373">
    <property type="component" value="Chromosome"/>
</dbReference>
<keyword evidence="2" id="KW-0001">2Fe-2S</keyword>
<dbReference type="InterPro" id="IPR017941">
    <property type="entry name" value="Rieske_2Fe-2S"/>
</dbReference>
<dbReference type="CDD" id="cd08884">
    <property type="entry name" value="RHO_alpha_C_GbcA-like"/>
    <property type="match status" value="1"/>
</dbReference>
<keyword evidence="6" id="KW-0411">Iron-sulfur</keyword>
<dbReference type="PANTHER" id="PTHR43756">
    <property type="entry name" value="CHOLINE MONOOXYGENASE, CHLOROPLASTIC"/>
    <property type="match status" value="1"/>
</dbReference>
<dbReference type="InterPro" id="IPR015879">
    <property type="entry name" value="Ring_hydroxy_dOase_asu_C_dom"/>
</dbReference>
<reference evidence="9" key="1">
    <citation type="submission" date="2016-11" db="EMBL/GenBank/DDBJ databases">
        <title>Comparative genomic and phenotypic analysis of Granulibacter bethesdensis clinical isolates from patients with chronic granulomatous disease.</title>
        <authorList>
            <person name="Zarember K.A."/>
            <person name="Porcella S.F."/>
            <person name="Chu J."/>
            <person name="Ding L."/>
            <person name="Dahlstrom E."/>
            <person name="Barbian K."/>
            <person name="Martens C."/>
            <person name="Sykora L."/>
            <person name="Kramer S."/>
            <person name="Pettinato A.M."/>
            <person name="Hong H."/>
            <person name="Wald G."/>
            <person name="Berg L.J."/>
            <person name="Rogge L.S."/>
            <person name="Greenberg D.E."/>
            <person name="Falcone E.L."/>
            <person name="Neves J.F."/>
            <person name="Simoes M.J."/>
            <person name="Casal M."/>
            <person name="Rodriguez-Lopez F.C."/>
            <person name="Zelazny A."/>
            <person name="Gallin J.I."/>
            <person name="Holland S.M."/>
        </authorList>
    </citation>
    <scope>NUCLEOTIDE SEQUENCE [LARGE SCALE GENOMIC DNA]</scope>
    <source>
        <strain evidence="9">NIH9.1</strain>
    </source>
</reference>
<protein>
    <submittedName>
        <fullName evidence="8">Ring hydroxylating dioxygenase, alpha-subunit</fullName>
    </submittedName>
</protein>
<dbReference type="RefSeq" id="WP_072571672.1">
    <property type="nucleotide sequence ID" value="NZ_CP018191.1"/>
</dbReference>
<evidence type="ECO:0000313" key="9">
    <source>
        <dbReference type="Proteomes" id="UP000182373"/>
    </source>
</evidence>
<dbReference type="AlphaFoldDB" id="A0AAC9P7L3"/>
<dbReference type="SUPFAM" id="SSF55961">
    <property type="entry name" value="Bet v1-like"/>
    <property type="match status" value="1"/>
</dbReference>
<comment type="cofactor">
    <cofactor evidence="1">
        <name>Fe cation</name>
        <dbReference type="ChEBI" id="CHEBI:24875"/>
    </cofactor>
</comment>
<dbReference type="Gene3D" id="2.102.10.10">
    <property type="entry name" value="Rieske [2Fe-2S] iron-sulphur domain"/>
    <property type="match status" value="1"/>
</dbReference>
<dbReference type="GO" id="GO:0051537">
    <property type="term" value="F:2 iron, 2 sulfur cluster binding"/>
    <property type="evidence" value="ECO:0007669"/>
    <property type="project" value="UniProtKB-KW"/>
</dbReference>
<organism evidence="8 9">
    <name type="scientific">Granulibacter bethesdensis</name>
    <dbReference type="NCBI Taxonomy" id="364410"/>
    <lineage>
        <taxon>Bacteria</taxon>
        <taxon>Pseudomonadati</taxon>
        <taxon>Pseudomonadota</taxon>
        <taxon>Alphaproteobacteria</taxon>
        <taxon>Acetobacterales</taxon>
        <taxon>Acetobacteraceae</taxon>
        <taxon>Granulibacter</taxon>
    </lineage>
</organism>
<dbReference type="GO" id="GO:0051213">
    <property type="term" value="F:dioxygenase activity"/>
    <property type="evidence" value="ECO:0007669"/>
    <property type="project" value="UniProtKB-KW"/>
</dbReference>
<evidence type="ECO:0000256" key="4">
    <source>
        <dbReference type="ARBA" id="ARBA00023002"/>
    </source>
</evidence>
<dbReference type="Pfam" id="PF00848">
    <property type="entry name" value="Ring_hydroxyl_A"/>
    <property type="match status" value="1"/>
</dbReference>
<dbReference type="Gene3D" id="3.90.380.10">
    <property type="entry name" value="Naphthalene 1,2-dioxygenase Alpha Subunit, Chain A, domain 1"/>
    <property type="match status" value="1"/>
</dbReference>
<evidence type="ECO:0000256" key="3">
    <source>
        <dbReference type="ARBA" id="ARBA00022723"/>
    </source>
</evidence>
<keyword evidence="8" id="KW-0223">Dioxygenase</keyword>
<dbReference type="PANTHER" id="PTHR43756:SF5">
    <property type="entry name" value="CHOLINE MONOOXYGENASE, CHLOROPLASTIC"/>
    <property type="match status" value="1"/>
</dbReference>
<evidence type="ECO:0000256" key="2">
    <source>
        <dbReference type="ARBA" id="ARBA00022714"/>
    </source>
</evidence>
<evidence type="ECO:0000256" key="6">
    <source>
        <dbReference type="ARBA" id="ARBA00023014"/>
    </source>
</evidence>
<dbReference type="InterPro" id="IPR036922">
    <property type="entry name" value="Rieske_2Fe-2S_sf"/>
</dbReference>
<dbReference type="GO" id="GO:0005506">
    <property type="term" value="F:iron ion binding"/>
    <property type="evidence" value="ECO:0007669"/>
    <property type="project" value="InterPro"/>
</dbReference>
<evidence type="ECO:0000256" key="1">
    <source>
        <dbReference type="ARBA" id="ARBA00001962"/>
    </source>
</evidence>
<dbReference type="InterPro" id="IPR001663">
    <property type="entry name" value="Rng_hydr_dOase-A"/>
</dbReference>
<keyword evidence="3" id="KW-0479">Metal-binding</keyword>
<keyword evidence="4" id="KW-0560">Oxidoreductase</keyword>
<evidence type="ECO:0000313" key="8">
    <source>
        <dbReference type="EMBL" id="APH53300.1"/>
    </source>
</evidence>
<dbReference type="PRINTS" id="PR00090">
    <property type="entry name" value="RNGDIOXGNASE"/>
</dbReference>
<keyword evidence="5" id="KW-0408">Iron</keyword>
<evidence type="ECO:0000256" key="5">
    <source>
        <dbReference type="ARBA" id="ARBA00023004"/>
    </source>
</evidence>
<dbReference type="PROSITE" id="PS51296">
    <property type="entry name" value="RIESKE"/>
    <property type="match status" value="1"/>
</dbReference>
<gene>
    <name evidence="8" type="ORF">GbCGDNIH9_0076</name>
</gene>
<proteinExistence type="predicted"/>